<name>A0A1L7DSA0_9CAUD</name>
<organism evidence="1 2">
    <name type="scientific">Ralstonia phage phiAp1</name>
    <dbReference type="NCBI Taxonomy" id="2783867"/>
    <lineage>
        <taxon>Viruses</taxon>
        <taxon>Duplodnaviria</taxon>
        <taxon>Heunggongvirae</taxon>
        <taxon>Uroviricota</taxon>
        <taxon>Caudoviricetes</taxon>
        <taxon>Autographivirales</taxon>
        <taxon>Autoscriptoviridae</taxon>
        <taxon>Ayakvirus</taxon>
        <taxon>Ayakvirus Ap1</taxon>
    </lineage>
</organism>
<sequence>MSWGIVAGVAITTVAGAMSANKRNEQANNNYVDSLKQTNAQNDAIMEANVANTIRTAYRVGIQQLQTNRQKRQLAEQGYDIGVKGMSALGATQANAAASGTVGSSVDAAADNIRKKQDDALLNLDNTFKETMQNAALAIEQTVMQGKDSLRHAVQAQQSAPIEENPWTAGLAAGAGTALSAYAGGSMSLGGLSGTSGGNALTQYSGVMSGGVSGSVGGFQSFVPSVGGSGIFTSGSSAMGTFK</sequence>
<dbReference type="InterPro" id="IPR038996">
    <property type="entry name" value="Gp14"/>
</dbReference>
<dbReference type="Pfam" id="PF24072">
    <property type="entry name" value="T7_gp14"/>
    <property type="match status" value="1"/>
</dbReference>
<evidence type="ECO:0000313" key="2">
    <source>
        <dbReference type="Proteomes" id="UP000221958"/>
    </source>
</evidence>
<gene>
    <name evidence="1" type="ORF">phiAp1_44</name>
</gene>
<reference evidence="2" key="1">
    <citation type="submission" date="2016-11" db="EMBL/GenBank/DDBJ databases">
        <authorList>
            <person name="Xavier A.S."/>
            <person name="Silva F.P."/>
            <person name="Vidigal P.M.P."/>
            <person name="Lima T.T.M."/>
            <person name="Souza F.O."/>
            <person name="Alfenas-Zerbini P."/>
        </authorList>
    </citation>
    <scope>NUCLEOTIDE SEQUENCE [LARGE SCALE GENOMIC DNA]</scope>
</reference>
<accession>A0A1L7DSA0</accession>
<dbReference type="EMBL" id="KY117485">
    <property type="protein sequence ID" value="APU03185.1"/>
    <property type="molecule type" value="Genomic_DNA"/>
</dbReference>
<protein>
    <submittedName>
        <fullName evidence="1">Internal virion protein A</fullName>
    </submittedName>
</protein>
<evidence type="ECO:0000313" key="1">
    <source>
        <dbReference type="EMBL" id="APU03185.1"/>
    </source>
</evidence>
<keyword evidence="2" id="KW-1185">Reference proteome</keyword>
<dbReference type="Proteomes" id="UP000221958">
    <property type="component" value="Segment"/>
</dbReference>
<proteinExistence type="predicted"/>